<dbReference type="Proteomes" id="UP000502508">
    <property type="component" value="Chromosome"/>
</dbReference>
<evidence type="ECO:0000256" key="1">
    <source>
        <dbReference type="SAM" id="MobiDB-lite"/>
    </source>
</evidence>
<dbReference type="EMBL" id="AP022870">
    <property type="protein sequence ID" value="BCB74938.1"/>
    <property type="molecule type" value="Genomic_DNA"/>
</dbReference>
<gene>
    <name evidence="2" type="ORF">Pflav_013480</name>
</gene>
<evidence type="ECO:0000313" key="3">
    <source>
        <dbReference type="Proteomes" id="UP000502508"/>
    </source>
</evidence>
<feature type="region of interest" description="Disordered" evidence="1">
    <location>
        <begin position="1"/>
        <end position="24"/>
    </location>
</feature>
<dbReference type="AlphaFoldDB" id="A0A6F8XMB8"/>
<dbReference type="KEGG" id="pfla:Pflav_013480"/>
<evidence type="ECO:0000313" key="2">
    <source>
        <dbReference type="EMBL" id="BCB74938.1"/>
    </source>
</evidence>
<name>A0A6F8XMB8_9ACTN</name>
<reference evidence="2 3" key="1">
    <citation type="submission" date="2020-03" db="EMBL/GenBank/DDBJ databases">
        <title>Whole genome shotgun sequence of Phytohabitans flavus NBRC 107702.</title>
        <authorList>
            <person name="Komaki H."/>
            <person name="Tamura T."/>
        </authorList>
    </citation>
    <scope>NUCLEOTIDE SEQUENCE [LARGE SCALE GENOMIC DNA]</scope>
    <source>
        <strain evidence="2 3">NBRC 107702</strain>
    </source>
</reference>
<keyword evidence="3" id="KW-1185">Reference proteome</keyword>
<accession>A0A6F8XMB8</accession>
<organism evidence="2 3">
    <name type="scientific">Phytohabitans flavus</name>
    <dbReference type="NCBI Taxonomy" id="1076124"/>
    <lineage>
        <taxon>Bacteria</taxon>
        <taxon>Bacillati</taxon>
        <taxon>Actinomycetota</taxon>
        <taxon>Actinomycetes</taxon>
        <taxon>Micromonosporales</taxon>
        <taxon>Micromonosporaceae</taxon>
    </lineage>
</organism>
<reference evidence="2 3" key="2">
    <citation type="submission" date="2020-03" db="EMBL/GenBank/DDBJ databases">
        <authorList>
            <person name="Ichikawa N."/>
            <person name="Kimura A."/>
            <person name="Kitahashi Y."/>
            <person name="Uohara A."/>
        </authorList>
    </citation>
    <scope>NUCLEOTIDE SEQUENCE [LARGE SCALE GENOMIC DNA]</scope>
    <source>
        <strain evidence="2 3">NBRC 107702</strain>
    </source>
</reference>
<sequence>MAWAAPKPTSHALRRKRMRRVAVPAASLRRASCTKPYPNINANTGYARLSTKATRKKLMTRWNPYGAPSRPGWPAKAKFAALARAMNSSIPPRARSGASAR</sequence>
<proteinExistence type="predicted"/>
<protein>
    <submittedName>
        <fullName evidence="2">Uncharacterized protein</fullName>
    </submittedName>
</protein>